<dbReference type="Proteomes" id="UP001230156">
    <property type="component" value="Unassembled WGS sequence"/>
</dbReference>
<comment type="pathway">
    <text evidence="1 10">Cofactor biosynthesis; (R)-pantothenate biosynthesis; (R)-pantoate from 3-methyl-2-oxobutanoate: step 2/2.</text>
</comment>
<comment type="function">
    <text evidence="10">Catalyzes the NADPH-dependent reduction of ketopantoate into pantoic acid.</text>
</comment>
<dbReference type="GO" id="GO:0008677">
    <property type="term" value="F:2-dehydropantoate 2-reductase activity"/>
    <property type="evidence" value="ECO:0007669"/>
    <property type="project" value="UniProtKB-EC"/>
</dbReference>
<evidence type="ECO:0000256" key="6">
    <source>
        <dbReference type="ARBA" id="ARBA00022857"/>
    </source>
</evidence>
<dbReference type="Gene3D" id="3.40.50.720">
    <property type="entry name" value="NAD(P)-binding Rossmann-like Domain"/>
    <property type="match status" value="1"/>
</dbReference>
<evidence type="ECO:0000256" key="3">
    <source>
        <dbReference type="ARBA" id="ARBA00013014"/>
    </source>
</evidence>
<feature type="domain" description="Ketopantoate reductase N-terminal" evidence="11">
    <location>
        <begin position="3"/>
        <end position="151"/>
    </location>
</feature>
<evidence type="ECO:0000256" key="1">
    <source>
        <dbReference type="ARBA" id="ARBA00004994"/>
    </source>
</evidence>
<evidence type="ECO:0000256" key="4">
    <source>
        <dbReference type="ARBA" id="ARBA00019465"/>
    </source>
</evidence>
<dbReference type="InterPro" id="IPR013328">
    <property type="entry name" value="6PGD_dom2"/>
</dbReference>
<evidence type="ECO:0000256" key="2">
    <source>
        <dbReference type="ARBA" id="ARBA00007870"/>
    </source>
</evidence>
<comment type="caution">
    <text evidence="13">The sequence shown here is derived from an EMBL/GenBank/DDBJ whole genome shotgun (WGS) entry which is preliminary data.</text>
</comment>
<dbReference type="EMBL" id="JAUYVI010000006">
    <property type="protein sequence ID" value="MDQ7249846.1"/>
    <property type="molecule type" value="Genomic_DNA"/>
</dbReference>
<evidence type="ECO:0000259" key="11">
    <source>
        <dbReference type="Pfam" id="PF02558"/>
    </source>
</evidence>
<evidence type="ECO:0000256" key="7">
    <source>
        <dbReference type="ARBA" id="ARBA00023002"/>
    </source>
</evidence>
<keyword evidence="7 10" id="KW-0560">Oxidoreductase</keyword>
<dbReference type="Pfam" id="PF02558">
    <property type="entry name" value="ApbA"/>
    <property type="match status" value="1"/>
</dbReference>
<feature type="domain" description="Ketopantoate reductase C-terminal" evidence="12">
    <location>
        <begin position="183"/>
        <end position="306"/>
    </location>
</feature>
<name>A0ABU0YQ41_9PROT</name>
<dbReference type="Gene3D" id="1.10.1040.10">
    <property type="entry name" value="N-(1-d-carboxylethyl)-l-norvaline Dehydrogenase, domain 2"/>
    <property type="match status" value="1"/>
</dbReference>
<evidence type="ECO:0000313" key="13">
    <source>
        <dbReference type="EMBL" id="MDQ7249846.1"/>
    </source>
</evidence>
<keyword evidence="6 10" id="KW-0521">NADP</keyword>
<comment type="similarity">
    <text evidence="2 10">Belongs to the ketopantoate reductase family.</text>
</comment>
<organism evidence="13 14">
    <name type="scientific">Dongia sedimenti</name>
    <dbReference type="NCBI Taxonomy" id="3064282"/>
    <lineage>
        <taxon>Bacteria</taxon>
        <taxon>Pseudomonadati</taxon>
        <taxon>Pseudomonadota</taxon>
        <taxon>Alphaproteobacteria</taxon>
        <taxon>Rhodospirillales</taxon>
        <taxon>Dongiaceae</taxon>
        <taxon>Dongia</taxon>
    </lineage>
</organism>
<evidence type="ECO:0000256" key="10">
    <source>
        <dbReference type="RuleBase" id="RU362068"/>
    </source>
</evidence>
<dbReference type="InterPro" id="IPR008927">
    <property type="entry name" value="6-PGluconate_DH-like_C_sf"/>
</dbReference>
<keyword evidence="14" id="KW-1185">Reference proteome</keyword>
<comment type="catalytic activity">
    <reaction evidence="9 10">
        <text>(R)-pantoate + NADP(+) = 2-dehydropantoate + NADPH + H(+)</text>
        <dbReference type="Rhea" id="RHEA:16233"/>
        <dbReference type="ChEBI" id="CHEBI:11561"/>
        <dbReference type="ChEBI" id="CHEBI:15378"/>
        <dbReference type="ChEBI" id="CHEBI:15980"/>
        <dbReference type="ChEBI" id="CHEBI:57783"/>
        <dbReference type="ChEBI" id="CHEBI:58349"/>
        <dbReference type="EC" id="1.1.1.169"/>
    </reaction>
</comment>
<dbReference type="InterPro" id="IPR013332">
    <property type="entry name" value="KPR_N"/>
</dbReference>
<dbReference type="PANTHER" id="PTHR21708:SF26">
    <property type="entry name" value="2-DEHYDROPANTOATE 2-REDUCTASE"/>
    <property type="match status" value="1"/>
</dbReference>
<dbReference type="RefSeq" id="WP_379958314.1">
    <property type="nucleotide sequence ID" value="NZ_JAUYVI010000006.1"/>
</dbReference>
<evidence type="ECO:0000256" key="9">
    <source>
        <dbReference type="ARBA" id="ARBA00048793"/>
    </source>
</evidence>
<dbReference type="InterPro" id="IPR036291">
    <property type="entry name" value="NAD(P)-bd_dom_sf"/>
</dbReference>
<protein>
    <recommendedName>
        <fullName evidence="4 10">2-dehydropantoate 2-reductase</fullName>
        <ecNumber evidence="3 10">1.1.1.169</ecNumber>
    </recommendedName>
    <alternativeName>
        <fullName evidence="8 10">Ketopantoate reductase</fullName>
    </alternativeName>
</protein>
<dbReference type="PANTHER" id="PTHR21708">
    <property type="entry name" value="PROBABLE 2-DEHYDROPANTOATE 2-REDUCTASE"/>
    <property type="match status" value="1"/>
</dbReference>
<evidence type="ECO:0000256" key="8">
    <source>
        <dbReference type="ARBA" id="ARBA00032024"/>
    </source>
</evidence>
<reference evidence="14" key="1">
    <citation type="submission" date="2023-08" db="EMBL/GenBank/DDBJ databases">
        <title>Rhodospirillaceae gen. nov., a novel taxon isolated from the Yangtze River Yuezi River estuary sludge.</title>
        <authorList>
            <person name="Ruan L."/>
        </authorList>
    </citation>
    <scope>NUCLEOTIDE SEQUENCE [LARGE SCALE GENOMIC DNA]</scope>
    <source>
        <strain evidence="14">R-7</strain>
    </source>
</reference>
<dbReference type="SUPFAM" id="SSF51735">
    <property type="entry name" value="NAD(P)-binding Rossmann-fold domains"/>
    <property type="match status" value="1"/>
</dbReference>
<accession>A0ABU0YQ41</accession>
<sequence>MRILILGAGGTGGYFGGRLVESGAEVTFLVRPERARLLKENGLVIKSPVGDAELQVNTILAGERSRKFDIVLVTCKAYDLDSAMDAIERHVEAGAIALPIMNGMAHNERLRERLGHGRVVGGICQCSTTVNAFGQIEHLNPMARLVFGAFADQPNHLEIDPVLDEFLAVSSKAKFTSRRADPIDQNLWEKWVMLATLAGMTTLMRASVGEIMSTKGGSDLMAEFLEEAIAVATEAEYPPSEEYLKSVKGLLFDRNSSFTASMLRDMEGGGPIEGDHVIGDMYRRARDAGLDAHLLRVAYCHVQAYEVRRAKRAQG</sequence>
<dbReference type="InterPro" id="IPR003710">
    <property type="entry name" value="ApbA"/>
</dbReference>
<evidence type="ECO:0000259" key="12">
    <source>
        <dbReference type="Pfam" id="PF08546"/>
    </source>
</evidence>
<dbReference type="SUPFAM" id="SSF48179">
    <property type="entry name" value="6-phosphogluconate dehydrogenase C-terminal domain-like"/>
    <property type="match status" value="1"/>
</dbReference>
<dbReference type="InterPro" id="IPR051402">
    <property type="entry name" value="KPR-Related"/>
</dbReference>
<gene>
    <name evidence="13" type="ORF">Q8A70_19310</name>
</gene>
<dbReference type="NCBIfam" id="TIGR00745">
    <property type="entry name" value="apbA_panE"/>
    <property type="match status" value="1"/>
</dbReference>
<dbReference type="InterPro" id="IPR013752">
    <property type="entry name" value="KPA_reductase"/>
</dbReference>
<dbReference type="EC" id="1.1.1.169" evidence="3 10"/>
<proteinExistence type="inferred from homology"/>
<evidence type="ECO:0000313" key="14">
    <source>
        <dbReference type="Proteomes" id="UP001230156"/>
    </source>
</evidence>
<dbReference type="Pfam" id="PF08546">
    <property type="entry name" value="ApbA_C"/>
    <property type="match status" value="1"/>
</dbReference>
<keyword evidence="5 10" id="KW-0566">Pantothenate biosynthesis</keyword>
<evidence type="ECO:0000256" key="5">
    <source>
        <dbReference type="ARBA" id="ARBA00022655"/>
    </source>
</evidence>